<proteinExistence type="inferred from homology"/>
<dbReference type="GO" id="GO:0016491">
    <property type="term" value="F:oxidoreductase activity"/>
    <property type="evidence" value="ECO:0007669"/>
    <property type="project" value="TreeGrafter"/>
</dbReference>
<reference evidence="2 3" key="1">
    <citation type="journal article" date="2020" name="ISME J.">
        <title>Uncovering the hidden diversity of litter-decomposition mechanisms in mushroom-forming fungi.</title>
        <authorList>
            <person name="Floudas D."/>
            <person name="Bentzer J."/>
            <person name="Ahren D."/>
            <person name="Johansson T."/>
            <person name="Persson P."/>
            <person name="Tunlid A."/>
        </authorList>
    </citation>
    <scope>NUCLEOTIDE SEQUENCE [LARGE SCALE GENOMIC DNA]</scope>
    <source>
        <strain evidence="2 3">CBS 406.79</strain>
    </source>
</reference>
<dbReference type="PANTHER" id="PTHR43544">
    <property type="entry name" value="SHORT-CHAIN DEHYDROGENASE/REDUCTASE"/>
    <property type="match status" value="1"/>
</dbReference>
<evidence type="ECO:0000313" key="2">
    <source>
        <dbReference type="EMBL" id="KAF5393774.1"/>
    </source>
</evidence>
<dbReference type="AlphaFoldDB" id="A0A8H5MHF6"/>
<evidence type="ECO:0008006" key="4">
    <source>
        <dbReference type="Google" id="ProtNLM"/>
    </source>
</evidence>
<sequence>MSVANKFILIAPSTRGISLALTRHLLYKTQLPLFATYRKGTAEEAKEHILSSPLLKTHKVDHGRLQMLRMDLLNEQSIERAAKDLKQAAGPNASIETAFFTGGVLHPEKQPADLILDDITETFQINVVSHLLLIKHFSKFLPGRIGTTKGDIARWVHISARVGSVSDNTRGGWYSYRASKAALNQVIKTFDLHLQMKQSPTICVGVHPGTVRTELSREFWDSPSVGRLFEPEEAAEKIVEVIQNMDATKRGRVWDWKGEEVLP</sequence>
<dbReference type="InterPro" id="IPR036291">
    <property type="entry name" value="NAD(P)-bd_dom_sf"/>
</dbReference>
<gene>
    <name evidence="2" type="ORF">D9757_000244</name>
</gene>
<name>A0A8H5MHF6_9AGAR</name>
<dbReference type="InterPro" id="IPR002347">
    <property type="entry name" value="SDR_fam"/>
</dbReference>
<comment type="similarity">
    <text evidence="1">Belongs to the short-chain dehydrogenases/reductases (SDR) family.</text>
</comment>
<dbReference type="Gene3D" id="3.40.50.720">
    <property type="entry name" value="NAD(P)-binding Rossmann-like Domain"/>
    <property type="match status" value="1"/>
</dbReference>
<organism evidence="2 3">
    <name type="scientific">Collybiopsis confluens</name>
    <dbReference type="NCBI Taxonomy" id="2823264"/>
    <lineage>
        <taxon>Eukaryota</taxon>
        <taxon>Fungi</taxon>
        <taxon>Dikarya</taxon>
        <taxon>Basidiomycota</taxon>
        <taxon>Agaricomycotina</taxon>
        <taxon>Agaricomycetes</taxon>
        <taxon>Agaricomycetidae</taxon>
        <taxon>Agaricales</taxon>
        <taxon>Marasmiineae</taxon>
        <taxon>Omphalotaceae</taxon>
        <taxon>Collybiopsis</taxon>
    </lineage>
</organism>
<keyword evidence="3" id="KW-1185">Reference proteome</keyword>
<accession>A0A8H5MHF6</accession>
<dbReference type="Proteomes" id="UP000518752">
    <property type="component" value="Unassembled WGS sequence"/>
</dbReference>
<protein>
    <recommendedName>
        <fullName evidence="4">NAD(P)-binding protein</fullName>
    </recommendedName>
</protein>
<dbReference type="Pfam" id="PF00106">
    <property type="entry name" value="adh_short"/>
    <property type="match status" value="1"/>
</dbReference>
<dbReference type="InterPro" id="IPR051468">
    <property type="entry name" value="Fungal_SecMetab_SDRs"/>
</dbReference>
<evidence type="ECO:0000256" key="1">
    <source>
        <dbReference type="ARBA" id="ARBA00006484"/>
    </source>
</evidence>
<dbReference type="GO" id="GO:0005737">
    <property type="term" value="C:cytoplasm"/>
    <property type="evidence" value="ECO:0007669"/>
    <property type="project" value="TreeGrafter"/>
</dbReference>
<dbReference type="EMBL" id="JAACJN010000001">
    <property type="protein sequence ID" value="KAF5393774.1"/>
    <property type="molecule type" value="Genomic_DNA"/>
</dbReference>
<dbReference type="CDD" id="cd05325">
    <property type="entry name" value="carb_red_sniffer_like_SDR_c"/>
    <property type="match status" value="1"/>
</dbReference>
<dbReference type="PRINTS" id="PR00081">
    <property type="entry name" value="GDHRDH"/>
</dbReference>
<dbReference type="OrthoDB" id="5296at2759"/>
<dbReference type="SUPFAM" id="SSF51735">
    <property type="entry name" value="NAD(P)-binding Rossmann-fold domains"/>
    <property type="match status" value="1"/>
</dbReference>
<dbReference type="PANTHER" id="PTHR43544:SF12">
    <property type="entry name" value="NAD(P)-BINDING ROSSMANN-FOLD SUPERFAMILY PROTEIN"/>
    <property type="match status" value="1"/>
</dbReference>
<evidence type="ECO:0000313" key="3">
    <source>
        <dbReference type="Proteomes" id="UP000518752"/>
    </source>
</evidence>
<comment type="caution">
    <text evidence="2">The sequence shown here is derived from an EMBL/GenBank/DDBJ whole genome shotgun (WGS) entry which is preliminary data.</text>
</comment>